<dbReference type="HOGENOM" id="CLU_084487_0_0_10"/>
<dbReference type="AlphaFoldDB" id="B4SFM1"/>
<dbReference type="InterPro" id="IPR051829">
    <property type="entry name" value="Multiheme_Cytochr_ET"/>
</dbReference>
<name>B4SFM1_PELPB</name>
<dbReference type="RefSeq" id="WP_012507770.1">
    <property type="nucleotide sequence ID" value="NC_011060.1"/>
</dbReference>
<dbReference type="KEGG" id="pph:Ppha_0992"/>
<dbReference type="InterPro" id="IPR036280">
    <property type="entry name" value="Multihaem_cyt_sf"/>
</dbReference>
<sequence length="294" mass="32311" precursor="true">MKPLFLFIVSAIILGATATAFPDLLLNPGPLMKGHHAFKDKCLSCHKPFSGAASLQCTSCHKQNAIGIKTVAGSLLRKESSKVLFHKGVTSNSCINCHNDHKGTEAAKTVKPFMHAALSSALQKECINCHKNQKPEDGLHHSVTENCSTCHTRTKWKPATFDHNQLTASNGKECITCHKAEQPNDNLHPLPKVDCATCHTSTAWKPATYDHSKYFLLDGDHLAACSTCHTDPADFKKYTCYNCHEHSPSKIADEHLEEGIYNYQNCIKCHRNGSDGEREGGYGGDREHEGGDDD</sequence>
<organism evidence="3 4">
    <name type="scientific">Pelodictyon phaeoclathratiforme (strain DSM 5477 / BU-1)</name>
    <dbReference type="NCBI Taxonomy" id="324925"/>
    <lineage>
        <taxon>Bacteria</taxon>
        <taxon>Pseudomonadati</taxon>
        <taxon>Chlorobiota</taxon>
        <taxon>Chlorobiia</taxon>
        <taxon>Chlorobiales</taxon>
        <taxon>Chlorobiaceae</taxon>
        <taxon>Chlorobium/Pelodictyon group</taxon>
        <taxon>Pelodictyon</taxon>
    </lineage>
</organism>
<keyword evidence="1" id="KW-0732">Signal</keyword>
<dbReference type="eggNOG" id="COG3005">
    <property type="taxonomic scope" value="Bacteria"/>
</dbReference>
<dbReference type="Gene3D" id="3.90.10.10">
    <property type="entry name" value="Cytochrome C3"/>
    <property type="match status" value="3"/>
</dbReference>
<evidence type="ECO:0000256" key="1">
    <source>
        <dbReference type="ARBA" id="ARBA00022729"/>
    </source>
</evidence>
<keyword evidence="4" id="KW-1185">Reference proteome</keyword>
<dbReference type="SUPFAM" id="SSF48695">
    <property type="entry name" value="Multiheme cytochromes"/>
    <property type="match status" value="1"/>
</dbReference>
<feature type="region of interest" description="Disordered" evidence="2">
    <location>
        <begin position="275"/>
        <end position="294"/>
    </location>
</feature>
<gene>
    <name evidence="3" type="ordered locus">Ppha_0992</name>
</gene>
<evidence type="ECO:0000313" key="3">
    <source>
        <dbReference type="EMBL" id="ACF43276.1"/>
    </source>
</evidence>
<proteinExistence type="predicted"/>
<dbReference type="Proteomes" id="UP000002724">
    <property type="component" value="Chromosome"/>
</dbReference>
<protein>
    <submittedName>
        <fullName evidence="3">Uncharacterized protein</fullName>
    </submittedName>
</protein>
<dbReference type="STRING" id="324925.Ppha_0992"/>
<evidence type="ECO:0000313" key="4">
    <source>
        <dbReference type="Proteomes" id="UP000002724"/>
    </source>
</evidence>
<dbReference type="EMBL" id="CP001110">
    <property type="protein sequence ID" value="ACF43276.1"/>
    <property type="molecule type" value="Genomic_DNA"/>
</dbReference>
<dbReference type="OrthoDB" id="9814800at2"/>
<dbReference type="PANTHER" id="PTHR35038">
    <property type="entry name" value="DISSIMILATORY SULFITE REDUCTASE SIRA"/>
    <property type="match status" value="1"/>
</dbReference>
<evidence type="ECO:0000256" key="2">
    <source>
        <dbReference type="SAM" id="MobiDB-lite"/>
    </source>
</evidence>
<dbReference type="CDD" id="cd08168">
    <property type="entry name" value="Cytochrom_C3"/>
    <property type="match status" value="1"/>
</dbReference>
<accession>B4SFM1</accession>
<reference evidence="3 4" key="1">
    <citation type="submission" date="2008-06" db="EMBL/GenBank/DDBJ databases">
        <title>Complete sequence of Pelodictyon phaeoclathratiforme BU-1.</title>
        <authorList>
            <consortium name="US DOE Joint Genome Institute"/>
            <person name="Lucas S."/>
            <person name="Copeland A."/>
            <person name="Lapidus A."/>
            <person name="Glavina del Rio T."/>
            <person name="Dalin E."/>
            <person name="Tice H."/>
            <person name="Bruce D."/>
            <person name="Goodwin L."/>
            <person name="Pitluck S."/>
            <person name="Schmutz J."/>
            <person name="Larimer F."/>
            <person name="Land M."/>
            <person name="Hauser L."/>
            <person name="Kyrpides N."/>
            <person name="Mikhailova N."/>
            <person name="Liu Z."/>
            <person name="Li T."/>
            <person name="Zhao F."/>
            <person name="Overmann J."/>
            <person name="Bryant D.A."/>
            <person name="Richardson P."/>
        </authorList>
    </citation>
    <scope>NUCLEOTIDE SEQUENCE [LARGE SCALE GENOMIC DNA]</scope>
    <source>
        <strain evidence="4">DSM 5477 / BU-1</strain>
    </source>
</reference>